<comment type="caution">
    <text evidence="1">The sequence shown here is derived from an EMBL/GenBank/DDBJ whole genome shotgun (WGS) entry which is preliminary data.</text>
</comment>
<accession>A0ABQ0I8H9</accession>
<evidence type="ECO:0000313" key="1">
    <source>
        <dbReference type="EMBL" id="GAC05640.1"/>
    </source>
</evidence>
<evidence type="ECO:0000313" key="2">
    <source>
        <dbReference type="Proteomes" id="UP000008372"/>
    </source>
</evidence>
<name>A0ABQ0I8H9_9ALTE</name>
<reference evidence="1 2" key="1">
    <citation type="journal article" date="2014" name="Environ. Microbiol.">
        <title>Comparative genomics of the marine bacterial genus Glaciecola reveals the high degree of genomic diversity and genomic characteristic for cold adaptation.</title>
        <authorList>
            <person name="Qin Q.L."/>
            <person name="Xie B.B."/>
            <person name="Yu Y."/>
            <person name="Shu Y.L."/>
            <person name="Rong J.C."/>
            <person name="Zhang Y.J."/>
            <person name="Zhao D.L."/>
            <person name="Chen X.L."/>
            <person name="Zhang X.Y."/>
            <person name="Chen B."/>
            <person name="Zhou B.C."/>
            <person name="Zhang Y.Z."/>
        </authorList>
    </citation>
    <scope>NUCLEOTIDE SEQUENCE [LARGE SCALE GENOMIC DNA]</scope>
    <source>
        <strain evidence="1 2">NO2</strain>
    </source>
</reference>
<dbReference type="Proteomes" id="UP000008372">
    <property type="component" value="Unassembled WGS sequence"/>
</dbReference>
<protein>
    <submittedName>
        <fullName evidence="1">Uncharacterized protein</fullName>
    </submittedName>
</protein>
<keyword evidence="2" id="KW-1185">Reference proteome</keyword>
<organism evidence="1 2">
    <name type="scientific">Paraglaciecola agarilytica NO2</name>
    <dbReference type="NCBI Taxonomy" id="1125747"/>
    <lineage>
        <taxon>Bacteria</taxon>
        <taxon>Pseudomonadati</taxon>
        <taxon>Pseudomonadota</taxon>
        <taxon>Gammaproteobacteria</taxon>
        <taxon>Alteromonadales</taxon>
        <taxon>Alteromonadaceae</taxon>
        <taxon>Paraglaciecola</taxon>
    </lineage>
</organism>
<sequence>MDGEIKTVEIKRKNIKKTIVGNAVICSESQCAYWTNIGSLVLNKSDIEWVKTK</sequence>
<gene>
    <name evidence="1" type="ORF">GAGA_2801</name>
</gene>
<proteinExistence type="predicted"/>
<dbReference type="EMBL" id="BAEK01000041">
    <property type="protein sequence ID" value="GAC05640.1"/>
    <property type="molecule type" value="Genomic_DNA"/>
</dbReference>